<dbReference type="Gene3D" id="3.40.50.150">
    <property type="entry name" value="Vaccinia Virus protein VP39"/>
    <property type="match status" value="1"/>
</dbReference>
<evidence type="ECO:0000256" key="7">
    <source>
        <dbReference type="PROSITE-ProRule" id="PRU01016"/>
    </source>
</evidence>
<dbReference type="AlphaFoldDB" id="A0A415QJR2"/>
<dbReference type="NCBIfam" id="TIGR00675">
    <property type="entry name" value="dcm"/>
    <property type="match status" value="1"/>
</dbReference>
<dbReference type="RefSeq" id="WP_118449661.1">
    <property type="nucleotide sequence ID" value="NZ_CABJDM010000007.1"/>
</dbReference>
<keyword evidence="2 7" id="KW-0489">Methyltransferase</keyword>
<evidence type="ECO:0000256" key="6">
    <source>
        <dbReference type="ARBA" id="ARBA00047422"/>
    </source>
</evidence>
<dbReference type="GO" id="GO:0003886">
    <property type="term" value="F:DNA (cytosine-5-)-methyltransferase activity"/>
    <property type="evidence" value="ECO:0007669"/>
    <property type="project" value="UniProtKB-EC"/>
</dbReference>
<name>A0A415QJR2_9BACT</name>
<evidence type="ECO:0000256" key="4">
    <source>
        <dbReference type="ARBA" id="ARBA00022691"/>
    </source>
</evidence>
<organism evidence="8 9">
    <name type="scientific">Butyricimonas virosa</name>
    <dbReference type="NCBI Taxonomy" id="544645"/>
    <lineage>
        <taxon>Bacteria</taxon>
        <taxon>Pseudomonadati</taxon>
        <taxon>Bacteroidota</taxon>
        <taxon>Bacteroidia</taxon>
        <taxon>Bacteroidales</taxon>
        <taxon>Odoribacteraceae</taxon>
        <taxon>Butyricimonas</taxon>
    </lineage>
</organism>
<comment type="caution">
    <text evidence="8">The sequence shown here is derived from an EMBL/GenBank/DDBJ whole genome shotgun (WGS) entry which is preliminary data.</text>
</comment>
<evidence type="ECO:0000313" key="8">
    <source>
        <dbReference type="EMBL" id="RHM43943.1"/>
    </source>
</evidence>
<keyword evidence="4 7" id="KW-0949">S-adenosyl-L-methionine</keyword>
<dbReference type="PANTHER" id="PTHR46098:SF1">
    <property type="entry name" value="TRNA (CYTOSINE(38)-C(5))-METHYLTRANSFERASE"/>
    <property type="match status" value="1"/>
</dbReference>
<comment type="catalytic activity">
    <reaction evidence="6">
        <text>a 2'-deoxycytidine in DNA + S-adenosyl-L-methionine = a 5-methyl-2'-deoxycytidine in DNA + S-adenosyl-L-homocysteine + H(+)</text>
        <dbReference type="Rhea" id="RHEA:13681"/>
        <dbReference type="Rhea" id="RHEA-COMP:11369"/>
        <dbReference type="Rhea" id="RHEA-COMP:11370"/>
        <dbReference type="ChEBI" id="CHEBI:15378"/>
        <dbReference type="ChEBI" id="CHEBI:57856"/>
        <dbReference type="ChEBI" id="CHEBI:59789"/>
        <dbReference type="ChEBI" id="CHEBI:85452"/>
        <dbReference type="ChEBI" id="CHEBI:85454"/>
        <dbReference type="EC" id="2.1.1.37"/>
    </reaction>
</comment>
<gene>
    <name evidence="8" type="primary">dcm</name>
    <name evidence="8" type="ORF">DWZ68_07895</name>
</gene>
<dbReference type="Pfam" id="PF00145">
    <property type="entry name" value="DNA_methylase"/>
    <property type="match status" value="1"/>
</dbReference>
<comment type="similarity">
    <text evidence="7">Belongs to the class I-like SAM-binding methyltransferase superfamily. C5-methyltransferase family.</text>
</comment>
<reference evidence="8 9" key="1">
    <citation type="submission" date="2018-08" db="EMBL/GenBank/DDBJ databases">
        <title>A genome reference for cultivated species of the human gut microbiota.</title>
        <authorList>
            <person name="Zou Y."/>
            <person name="Xue W."/>
            <person name="Luo G."/>
        </authorList>
    </citation>
    <scope>NUCLEOTIDE SEQUENCE [LARGE SCALE GENOMIC DNA]</scope>
    <source>
        <strain evidence="8 9">AF34-33</strain>
    </source>
</reference>
<evidence type="ECO:0000313" key="9">
    <source>
        <dbReference type="Proteomes" id="UP000286038"/>
    </source>
</evidence>
<evidence type="ECO:0000256" key="3">
    <source>
        <dbReference type="ARBA" id="ARBA00022679"/>
    </source>
</evidence>
<dbReference type="PANTHER" id="PTHR46098">
    <property type="entry name" value="TRNA (CYTOSINE(38)-C(5))-METHYLTRANSFERASE"/>
    <property type="match status" value="1"/>
</dbReference>
<keyword evidence="3 7" id="KW-0808">Transferase</keyword>
<evidence type="ECO:0000256" key="1">
    <source>
        <dbReference type="ARBA" id="ARBA00011975"/>
    </source>
</evidence>
<evidence type="ECO:0000256" key="2">
    <source>
        <dbReference type="ARBA" id="ARBA00022603"/>
    </source>
</evidence>
<protein>
    <recommendedName>
        <fullName evidence="1">DNA (cytosine-5-)-methyltransferase</fullName>
        <ecNumber evidence="1">2.1.1.37</ecNumber>
    </recommendedName>
</protein>
<dbReference type="Gene3D" id="3.90.120.10">
    <property type="entry name" value="DNA Methylase, subunit A, domain 2"/>
    <property type="match status" value="1"/>
</dbReference>
<dbReference type="GO" id="GO:0009307">
    <property type="term" value="P:DNA restriction-modification system"/>
    <property type="evidence" value="ECO:0007669"/>
    <property type="project" value="UniProtKB-KW"/>
</dbReference>
<accession>A0A415QJR2</accession>
<dbReference type="PROSITE" id="PS51679">
    <property type="entry name" value="SAM_MT_C5"/>
    <property type="match status" value="1"/>
</dbReference>
<dbReference type="InterPro" id="IPR018117">
    <property type="entry name" value="C5_DNA_meth_AS"/>
</dbReference>
<dbReference type="InterPro" id="IPR001525">
    <property type="entry name" value="C5_MeTfrase"/>
</dbReference>
<dbReference type="EC" id="2.1.1.37" evidence="1"/>
<dbReference type="InterPro" id="IPR050750">
    <property type="entry name" value="C5-MTase"/>
</dbReference>
<dbReference type="SUPFAM" id="SSF53335">
    <property type="entry name" value="S-adenosyl-L-methionine-dependent methyltransferases"/>
    <property type="match status" value="1"/>
</dbReference>
<dbReference type="PROSITE" id="PS00094">
    <property type="entry name" value="C5_MTASE_1"/>
    <property type="match status" value="1"/>
</dbReference>
<proteinExistence type="inferred from homology"/>
<dbReference type="EMBL" id="QRPV01000007">
    <property type="protein sequence ID" value="RHM43943.1"/>
    <property type="molecule type" value="Genomic_DNA"/>
</dbReference>
<dbReference type="InterPro" id="IPR029063">
    <property type="entry name" value="SAM-dependent_MTases_sf"/>
</dbReference>
<feature type="active site" evidence="7">
    <location>
        <position position="78"/>
    </location>
</feature>
<dbReference type="GeneID" id="93101418"/>
<dbReference type="Proteomes" id="UP000286038">
    <property type="component" value="Unassembled WGS sequence"/>
</dbReference>
<sequence length="440" mass="49700">MPIHNFGSVCSGIEAASFTLTPLGVNPLWLSEIAEYPKRFLELQYPEHPNLGDMTNIPEMIQNAQIPTPDLLVGGTPCQAFSLAGWRNGVNDERGQLTLKYIDIIDAIDEKREECGEGRAVFFWENVEGALTDKTNAFGCFLAGLAGLDEPVKVSKFKSSGILHGPIRNIAWRVLDAKYFGVPQQRKRVYVLGGGLDFHPENVLFEIGHQFQDPYKLREPRQQVVMNLFGEQEPEINQDVIRELRREINGHDIEVFRCYSDCLYAAYGTKWNGNAAAFNGSLFISQNGRLRRLTPIECERLMGFPDDYTAIASPRLTNRYQATGNSWAVPVIRWIMNRLLAEVNDNNHIAHIELPTPSIINENYTLYLLDEFTYVGGQYLNASTSCYDFVLTNMLDIVDTNPDEKLYISQAGCAGILRRKREHNAGMNPRLEVVLKNCSQ</sequence>
<keyword evidence="5" id="KW-0680">Restriction system</keyword>
<dbReference type="GO" id="GO:0032259">
    <property type="term" value="P:methylation"/>
    <property type="evidence" value="ECO:0007669"/>
    <property type="project" value="UniProtKB-KW"/>
</dbReference>
<evidence type="ECO:0000256" key="5">
    <source>
        <dbReference type="ARBA" id="ARBA00022747"/>
    </source>
</evidence>